<sequence length="366" mass="41440">MKNNILFVVPSWSLGGTEKVNIAIANKLSEKYRVAIFTLSAPQNEYLQPKCSVYGQNNLSFKIFTGFSGLLGLLHLDLFNRLWMAREAKKITKCSQKLKSDVIIVSSGSIYLIPFLKKQNPTKKIIAWCHFSADTYLNGYLRYTTKFWIQGLAAADSVVCLTPEDKIKFSEINRNTIVINNPLTFNNDQISSLDSKVISWTGRISNPQKGIDYLAEIAGKLPKDWKISIAGDGDIELLQEYLEKFDAKDKVILRGTIVGEELKEHYLESSIYLMTSRFEGFGLVLVEAMSFGLPIVAFEQTGSTYVLGSGKFGSLIENGNVDEMVEEINSLINSFEKRKLYQEKSLNRVETFSINRVAKEWERQIF</sequence>
<reference evidence="1 2" key="1">
    <citation type="submission" date="2014-12" db="EMBL/GenBank/DDBJ databases">
        <title>Draft genome sequences of 10 type strains of Lactococcus.</title>
        <authorList>
            <person name="Sun Z."/>
            <person name="Zhong Z."/>
            <person name="Liu W."/>
            <person name="Zhang W."/>
            <person name="Zhang H."/>
        </authorList>
    </citation>
    <scope>NUCLEOTIDE SEQUENCE [LARGE SCALE GENOMIC DNA]</scope>
    <source>
        <strain evidence="1 2">DSM 21502</strain>
    </source>
</reference>
<dbReference type="PANTHER" id="PTHR45947">
    <property type="entry name" value="SULFOQUINOVOSYL TRANSFERASE SQD2"/>
    <property type="match status" value="1"/>
</dbReference>
<dbReference type="PANTHER" id="PTHR45947:SF3">
    <property type="entry name" value="SULFOQUINOVOSYL TRANSFERASE SQD2"/>
    <property type="match status" value="1"/>
</dbReference>
<dbReference type="GO" id="GO:0016757">
    <property type="term" value="F:glycosyltransferase activity"/>
    <property type="evidence" value="ECO:0007669"/>
    <property type="project" value="TreeGrafter"/>
</dbReference>
<dbReference type="Pfam" id="PF13692">
    <property type="entry name" value="Glyco_trans_1_4"/>
    <property type="match status" value="1"/>
</dbReference>
<dbReference type="Gene3D" id="3.40.50.2000">
    <property type="entry name" value="Glycogen Phosphorylase B"/>
    <property type="match status" value="2"/>
</dbReference>
<accession>A0A2A5SSL5</accession>
<evidence type="ECO:0000313" key="2">
    <source>
        <dbReference type="Proteomes" id="UP000218711"/>
    </source>
</evidence>
<dbReference type="SUPFAM" id="SSF53756">
    <property type="entry name" value="UDP-Glycosyltransferase/glycogen phosphorylase"/>
    <property type="match status" value="1"/>
</dbReference>
<dbReference type="InterPro" id="IPR050194">
    <property type="entry name" value="Glycosyltransferase_grp1"/>
</dbReference>
<keyword evidence="1" id="KW-0808">Transferase</keyword>
<dbReference type="RefSeq" id="WP_096816306.1">
    <property type="nucleotide sequence ID" value="NZ_JXKC01000006.1"/>
</dbReference>
<protein>
    <submittedName>
        <fullName evidence="1">Glycosyltransferase</fullName>
    </submittedName>
</protein>
<comment type="caution">
    <text evidence="1">The sequence shown here is derived from an EMBL/GenBank/DDBJ whole genome shotgun (WGS) entry which is preliminary data.</text>
</comment>
<dbReference type="AlphaFoldDB" id="A0A2A5SSL5"/>
<proteinExistence type="predicted"/>
<dbReference type="Proteomes" id="UP000218711">
    <property type="component" value="Unassembled WGS sequence"/>
</dbReference>
<dbReference type="EMBL" id="JXKC01000006">
    <property type="protein sequence ID" value="PCS18130.1"/>
    <property type="molecule type" value="Genomic_DNA"/>
</dbReference>
<gene>
    <name evidence="1" type="ORF">RU92_GL002236</name>
</gene>
<organism evidence="1 2">
    <name type="scientific">Lactococcus cremoris subsp. tructae</name>
    <dbReference type="NCBI Taxonomy" id="542833"/>
    <lineage>
        <taxon>Bacteria</taxon>
        <taxon>Bacillati</taxon>
        <taxon>Bacillota</taxon>
        <taxon>Bacilli</taxon>
        <taxon>Lactobacillales</taxon>
        <taxon>Streptococcaceae</taxon>
        <taxon>Lactococcus</taxon>
    </lineage>
</organism>
<evidence type="ECO:0000313" key="1">
    <source>
        <dbReference type="EMBL" id="PCS18130.1"/>
    </source>
</evidence>
<name>A0A2A5SSL5_LACLC</name>